<dbReference type="STRING" id="692418.SAMN04488029_2781"/>
<dbReference type="InterPro" id="IPR007197">
    <property type="entry name" value="rSAM"/>
</dbReference>
<evidence type="ECO:0000256" key="6">
    <source>
        <dbReference type="ARBA" id="ARBA00023014"/>
    </source>
</evidence>
<dbReference type="Gene3D" id="3.20.20.70">
    <property type="entry name" value="Aldolase class I"/>
    <property type="match status" value="1"/>
</dbReference>
<dbReference type="GO" id="GO:0046872">
    <property type="term" value="F:metal ion binding"/>
    <property type="evidence" value="ECO:0007669"/>
    <property type="project" value="UniProtKB-KW"/>
</dbReference>
<dbReference type="Proteomes" id="UP000192472">
    <property type="component" value="Unassembled WGS sequence"/>
</dbReference>
<dbReference type="Pfam" id="PF13186">
    <property type="entry name" value="SPASM"/>
    <property type="match status" value="1"/>
</dbReference>
<dbReference type="GO" id="GO:0051536">
    <property type="term" value="F:iron-sulfur cluster binding"/>
    <property type="evidence" value="ECO:0007669"/>
    <property type="project" value="UniProtKB-KW"/>
</dbReference>
<keyword evidence="2" id="KW-0004">4Fe-4S</keyword>
<keyword evidence="9" id="KW-1185">Reference proteome</keyword>
<dbReference type="SFLD" id="SFLDS00029">
    <property type="entry name" value="Radical_SAM"/>
    <property type="match status" value="1"/>
</dbReference>
<dbReference type="SFLD" id="SFLDG01067">
    <property type="entry name" value="SPASM/twitch_domain_containing"/>
    <property type="match status" value="1"/>
</dbReference>
<protein>
    <submittedName>
        <fullName evidence="8">Radical SAM additional 4Fe4S-binding SPASM domain-containing protein</fullName>
    </submittedName>
</protein>
<accession>A0A1W2GHT4</accession>
<evidence type="ECO:0000313" key="8">
    <source>
        <dbReference type="EMBL" id="SMD36223.1"/>
    </source>
</evidence>
<name>A0A1W2GHT4_REIFA</name>
<dbReference type="InterPro" id="IPR050377">
    <property type="entry name" value="Radical_SAM_PqqE_MftC-like"/>
</dbReference>
<comment type="cofactor">
    <cofactor evidence="1">
        <name>[4Fe-4S] cluster</name>
        <dbReference type="ChEBI" id="CHEBI:49883"/>
    </cofactor>
</comment>
<dbReference type="SUPFAM" id="SSF102114">
    <property type="entry name" value="Radical SAM enzymes"/>
    <property type="match status" value="1"/>
</dbReference>
<dbReference type="SFLD" id="SFLDG01387">
    <property type="entry name" value="BtrN-like_SPASM_domain_contain"/>
    <property type="match status" value="1"/>
</dbReference>
<dbReference type="PANTHER" id="PTHR11228:SF7">
    <property type="entry name" value="PQQA PEPTIDE CYCLASE"/>
    <property type="match status" value="1"/>
</dbReference>
<dbReference type="Pfam" id="PF04055">
    <property type="entry name" value="Radical_SAM"/>
    <property type="match status" value="1"/>
</dbReference>
<dbReference type="InterPro" id="IPR034391">
    <property type="entry name" value="AdoMet-like_SPASM_containing"/>
</dbReference>
<keyword evidence="4" id="KW-0479">Metal-binding</keyword>
<evidence type="ECO:0000256" key="1">
    <source>
        <dbReference type="ARBA" id="ARBA00001966"/>
    </source>
</evidence>
<feature type="domain" description="Radical SAM core" evidence="7">
    <location>
        <begin position="36"/>
        <end position="261"/>
    </location>
</feature>
<keyword evidence="5" id="KW-0408">Iron</keyword>
<organism evidence="8 9">
    <name type="scientific">Reichenbachiella faecimaris</name>
    <dbReference type="NCBI Taxonomy" id="692418"/>
    <lineage>
        <taxon>Bacteria</taxon>
        <taxon>Pseudomonadati</taxon>
        <taxon>Bacteroidota</taxon>
        <taxon>Cytophagia</taxon>
        <taxon>Cytophagales</taxon>
        <taxon>Reichenbachiellaceae</taxon>
        <taxon>Reichenbachiella</taxon>
    </lineage>
</organism>
<dbReference type="PROSITE" id="PS51918">
    <property type="entry name" value="RADICAL_SAM"/>
    <property type="match status" value="1"/>
</dbReference>
<dbReference type="InterPro" id="IPR058240">
    <property type="entry name" value="rSAM_sf"/>
</dbReference>
<dbReference type="InterPro" id="IPR013785">
    <property type="entry name" value="Aldolase_TIM"/>
</dbReference>
<proteinExistence type="predicted"/>
<evidence type="ECO:0000256" key="3">
    <source>
        <dbReference type="ARBA" id="ARBA00022691"/>
    </source>
</evidence>
<dbReference type="CDD" id="cd01335">
    <property type="entry name" value="Radical_SAM"/>
    <property type="match status" value="1"/>
</dbReference>
<reference evidence="8 9" key="1">
    <citation type="submission" date="2017-04" db="EMBL/GenBank/DDBJ databases">
        <authorList>
            <person name="Afonso C.L."/>
            <person name="Miller P.J."/>
            <person name="Scott M.A."/>
            <person name="Spackman E."/>
            <person name="Goraichik I."/>
            <person name="Dimitrov K.M."/>
            <person name="Suarez D.L."/>
            <person name="Swayne D.E."/>
        </authorList>
    </citation>
    <scope>NUCLEOTIDE SEQUENCE [LARGE SCALE GENOMIC DNA]</scope>
    <source>
        <strain evidence="8 9">DSM 26133</strain>
    </source>
</reference>
<keyword evidence="6" id="KW-0411">Iron-sulfur</keyword>
<evidence type="ECO:0000259" key="7">
    <source>
        <dbReference type="PROSITE" id="PS51918"/>
    </source>
</evidence>
<dbReference type="EMBL" id="FWYF01000003">
    <property type="protein sequence ID" value="SMD36223.1"/>
    <property type="molecule type" value="Genomic_DNA"/>
</dbReference>
<sequence length="341" mass="39422">MHFHDSLNILTKLSPYKVMNAMKVFSSYYQSKHLDQFINPSLPLSMAFEPTTSCNLRCPECPSGLRSFTRPTGMLDVDFFKEKIMEVRSHLTYLTFYFQGEPYLHPGFLDMVDHAAKNKIYTATSTNAHYLDDEKAEATVKSGLDRLIISIDGTSQETYEQYRVGGQLEKVLDGTRNMVRWKKKLKAKTPHLIFQFLVVGPNEHQIEEALQLAKEIGVDEVQFKTAQIYDFENGSDLMPQNQKYSRYTRGHNGKFKLKNLLHNQCWKMWQSCVVTWDGKVVPCCFDKDAKHIMGDWNKQSFHDIWYSEPYEKFRKSILTSRASIDICKNCSEGLNVSLTDG</sequence>
<evidence type="ECO:0000256" key="2">
    <source>
        <dbReference type="ARBA" id="ARBA00022485"/>
    </source>
</evidence>
<keyword evidence="3" id="KW-0949">S-adenosyl-L-methionine</keyword>
<dbReference type="PANTHER" id="PTHR11228">
    <property type="entry name" value="RADICAL SAM DOMAIN PROTEIN"/>
    <property type="match status" value="1"/>
</dbReference>
<evidence type="ECO:0000256" key="4">
    <source>
        <dbReference type="ARBA" id="ARBA00022723"/>
    </source>
</evidence>
<dbReference type="AlphaFoldDB" id="A0A1W2GHT4"/>
<dbReference type="GO" id="GO:0003824">
    <property type="term" value="F:catalytic activity"/>
    <property type="evidence" value="ECO:0007669"/>
    <property type="project" value="InterPro"/>
</dbReference>
<dbReference type="InterPro" id="IPR023885">
    <property type="entry name" value="4Fe4S-binding_SPASM_dom"/>
</dbReference>
<evidence type="ECO:0000313" key="9">
    <source>
        <dbReference type="Proteomes" id="UP000192472"/>
    </source>
</evidence>
<evidence type="ECO:0000256" key="5">
    <source>
        <dbReference type="ARBA" id="ARBA00023004"/>
    </source>
</evidence>
<gene>
    <name evidence="8" type="ORF">SAMN04488029_2781</name>
</gene>